<dbReference type="PANTHER" id="PTHR11014">
    <property type="entry name" value="PEPTIDASE M20 FAMILY MEMBER"/>
    <property type="match status" value="1"/>
</dbReference>
<keyword evidence="2 5" id="KW-0378">Hydrolase</keyword>
<comment type="cofactor">
    <cofactor evidence="3">
        <name>Mn(2+)</name>
        <dbReference type="ChEBI" id="CHEBI:29035"/>
    </cofactor>
    <text evidence="3">The Mn(2+) ion enhances activity.</text>
</comment>
<keyword evidence="3" id="KW-0479">Metal-binding</keyword>
<evidence type="ECO:0000256" key="1">
    <source>
        <dbReference type="ARBA" id="ARBA00006153"/>
    </source>
</evidence>
<dbReference type="CDD" id="cd03886">
    <property type="entry name" value="M20_Acy1"/>
    <property type="match status" value="1"/>
</dbReference>
<feature type="binding site" evidence="3">
    <location>
        <position position="103"/>
    </location>
    <ligand>
        <name>Mn(2+)</name>
        <dbReference type="ChEBI" id="CHEBI:29035"/>
        <label>2</label>
    </ligand>
</feature>
<dbReference type="Gene3D" id="3.30.70.360">
    <property type="match status" value="1"/>
</dbReference>
<dbReference type="FunFam" id="3.30.70.360:FF:000014">
    <property type="entry name" value="N-acyl-L-amino acid amidohydrolase"/>
    <property type="match status" value="1"/>
</dbReference>
<dbReference type="Pfam" id="PF07687">
    <property type="entry name" value="M20_dimer"/>
    <property type="match status" value="1"/>
</dbReference>
<feature type="binding site" evidence="3">
    <location>
        <position position="166"/>
    </location>
    <ligand>
        <name>Mn(2+)</name>
        <dbReference type="ChEBI" id="CHEBI:29035"/>
        <label>2</label>
    </ligand>
</feature>
<dbReference type="NCBIfam" id="TIGR01891">
    <property type="entry name" value="amidohydrolases"/>
    <property type="match status" value="1"/>
</dbReference>
<accession>A0A286A6E5</accession>
<proteinExistence type="inferred from homology"/>
<dbReference type="Proteomes" id="UP000219281">
    <property type="component" value="Unassembled WGS sequence"/>
</dbReference>
<dbReference type="InterPro" id="IPR017439">
    <property type="entry name" value="Amidohydrolase"/>
</dbReference>
<dbReference type="EMBL" id="OCMT01000003">
    <property type="protein sequence ID" value="SOD17488.1"/>
    <property type="molecule type" value="Genomic_DNA"/>
</dbReference>
<dbReference type="GO" id="GO:0046872">
    <property type="term" value="F:metal ion binding"/>
    <property type="evidence" value="ECO:0007669"/>
    <property type="project" value="UniProtKB-KW"/>
</dbReference>
<feature type="binding site" evidence="3">
    <location>
        <position position="365"/>
    </location>
    <ligand>
        <name>Mn(2+)</name>
        <dbReference type="ChEBI" id="CHEBI:29035"/>
        <label>2</label>
    </ligand>
</feature>
<evidence type="ECO:0000313" key="5">
    <source>
        <dbReference type="EMBL" id="SOD17488.1"/>
    </source>
</evidence>
<dbReference type="RefSeq" id="WP_097132402.1">
    <property type="nucleotide sequence ID" value="NZ_OCMT01000003.1"/>
</dbReference>
<organism evidence="5 6">
    <name type="scientific">Pedobacter xixiisoli</name>
    <dbReference type="NCBI Taxonomy" id="1476464"/>
    <lineage>
        <taxon>Bacteria</taxon>
        <taxon>Pseudomonadati</taxon>
        <taxon>Bacteroidota</taxon>
        <taxon>Sphingobacteriia</taxon>
        <taxon>Sphingobacteriales</taxon>
        <taxon>Sphingobacteriaceae</taxon>
        <taxon>Pedobacter</taxon>
    </lineage>
</organism>
<sequence>MKQKIQELAAQIFNEVVGFRQHIHANPELSYHEYETSKFVKDKLSSWGIPFTEMANTGVVGLITGAKASDQVIALRADMDALPITEVNDKPYKSKNEGVMHACGHDVHTSSLLGTAYILNQLKEEFGGTIKLVFQPAEELLPGGASIMIKEGVLENPKPQAMVGQHVLPMMEVGKVGFRSGIYMASTDELYVTVTGKGGHGAQPHQNIDPVVITAHIIVALQQIVSRKADPRLPSVLSFGKVNANGATNIIPNEVKLEGTFRTLNEDWRNEAHRLMKKMAEGIAESMGGSCHFDIHRGYPFLINEEKLTNNAKALAQDYLGAANVVDLDIWMAAEDFAYYSQVTDACFYRLGTGNPAKDTMHSVHTPQFDIDEDALKISTGLMAYIALKQLGN</sequence>
<keyword evidence="3" id="KW-0464">Manganese</keyword>
<evidence type="ECO:0000256" key="3">
    <source>
        <dbReference type="PIRSR" id="PIRSR005962-1"/>
    </source>
</evidence>
<evidence type="ECO:0000256" key="2">
    <source>
        <dbReference type="ARBA" id="ARBA00022801"/>
    </source>
</evidence>
<dbReference type="PANTHER" id="PTHR11014:SF63">
    <property type="entry name" value="METALLOPEPTIDASE, PUTATIVE (AFU_ORTHOLOGUE AFUA_6G09600)-RELATED"/>
    <property type="match status" value="1"/>
</dbReference>
<protein>
    <submittedName>
        <fullName evidence="5">Amidohydrolase</fullName>
    </submittedName>
</protein>
<dbReference type="InterPro" id="IPR011650">
    <property type="entry name" value="Peptidase_M20_dimer"/>
</dbReference>
<evidence type="ECO:0000313" key="6">
    <source>
        <dbReference type="Proteomes" id="UP000219281"/>
    </source>
</evidence>
<dbReference type="InterPro" id="IPR002933">
    <property type="entry name" value="Peptidase_M20"/>
</dbReference>
<feature type="binding site" evidence="3">
    <location>
        <position position="105"/>
    </location>
    <ligand>
        <name>Mn(2+)</name>
        <dbReference type="ChEBI" id="CHEBI:29035"/>
        <label>2</label>
    </ligand>
</feature>
<keyword evidence="6" id="KW-1185">Reference proteome</keyword>
<evidence type="ECO:0000259" key="4">
    <source>
        <dbReference type="Pfam" id="PF07687"/>
    </source>
</evidence>
<comment type="similarity">
    <text evidence="1">Belongs to the peptidase M20 family.</text>
</comment>
<dbReference type="InterPro" id="IPR036264">
    <property type="entry name" value="Bact_exopeptidase_dim_dom"/>
</dbReference>
<dbReference type="AlphaFoldDB" id="A0A286A6E5"/>
<feature type="domain" description="Peptidase M20 dimerisation" evidence="4">
    <location>
        <begin position="191"/>
        <end position="281"/>
    </location>
</feature>
<feature type="binding site" evidence="3">
    <location>
        <position position="139"/>
    </location>
    <ligand>
        <name>Mn(2+)</name>
        <dbReference type="ChEBI" id="CHEBI:29035"/>
        <label>2</label>
    </ligand>
</feature>
<dbReference type="GO" id="GO:0016787">
    <property type="term" value="F:hydrolase activity"/>
    <property type="evidence" value="ECO:0007669"/>
    <property type="project" value="UniProtKB-KW"/>
</dbReference>
<dbReference type="SUPFAM" id="SSF53187">
    <property type="entry name" value="Zn-dependent exopeptidases"/>
    <property type="match status" value="1"/>
</dbReference>
<dbReference type="OrthoDB" id="9776731at2"/>
<dbReference type="Gene3D" id="3.40.630.10">
    <property type="entry name" value="Zn peptidases"/>
    <property type="match status" value="1"/>
</dbReference>
<dbReference type="SUPFAM" id="SSF55031">
    <property type="entry name" value="Bacterial exopeptidase dimerisation domain"/>
    <property type="match status" value="1"/>
</dbReference>
<dbReference type="PIRSF" id="PIRSF005962">
    <property type="entry name" value="Pept_M20D_amidohydro"/>
    <property type="match status" value="1"/>
</dbReference>
<gene>
    <name evidence="5" type="ORF">SAMN06297358_2552</name>
</gene>
<name>A0A286A6E5_9SPHI</name>
<dbReference type="Pfam" id="PF01546">
    <property type="entry name" value="Peptidase_M20"/>
    <property type="match status" value="1"/>
</dbReference>
<reference evidence="6" key="1">
    <citation type="submission" date="2017-09" db="EMBL/GenBank/DDBJ databases">
        <authorList>
            <person name="Varghese N."/>
            <person name="Submissions S."/>
        </authorList>
    </citation>
    <scope>NUCLEOTIDE SEQUENCE [LARGE SCALE GENOMIC DNA]</scope>
    <source>
        <strain evidence="6">CGMCC 1.12803</strain>
    </source>
</reference>